<sequence length="102" mass="11696">MIIMLLGIGLFLGLGIVFMRGKGSFLIAGFNTLPPEEKEKYDTIELCKFMGKMMFALSFSMVFWVLSEAYDMNGLFYFGLVLFLAIIVFMLIYMNTGNRFKK</sequence>
<dbReference type="EMBL" id="JBHUGI010000006">
    <property type="protein sequence ID" value="MFD1927021.1"/>
    <property type="molecule type" value="Genomic_DNA"/>
</dbReference>
<evidence type="ECO:0000313" key="2">
    <source>
        <dbReference type="EMBL" id="MFD1927021.1"/>
    </source>
</evidence>
<dbReference type="Proteomes" id="UP001597218">
    <property type="component" value="Unassembled WGS sequence"/>
</dbReference>
<evidence type="ECO:0000256" key="1">
    <source>
        <dbReference type="SAM" id="Phobius"/>
    </source>
</evidence>
<organism evidence="2 3">
    <name type="scientific">Sporosarcina siberiensis</name>
    <dbReference type="NCBI Taxonomy" id="1365606"/>
    <lineage>
        <taxon>Bacteria</taxon>
        <taxon>Bacillati</taxon>
        <taxon>Bacillota</taxon>
        <taxon>Bacilli</taxon>
        <taxon>Bacillales</taxon>
        <taxon>Caryophanaceae</taxon>
        <taxon>Sporosarcina</taxon>
    </lineage>
</organism>
<feature type="transmembrane region" description="Helical" evidence="1">
    <location>
        <begin position="74"/>
        <end position="94"/>
    </location>
</feature>
<keyword evidence="1" id="KW-1133">Transmembrane helix</keyword>
<dbReference type="Pfam" id="PF12650">
    <property type="entry name" value="DUF3784"/>
    <property type="match status" value="1"/>
</dbReference>
<keyword evidence="1" id="KW-0472">Membrane</keyword>
<feature type="transmembrane region" description="Helical" evidence="1">
    <location>
        <begin position="49"/>
        <end position="67"/>
    </location>
</feature>
<keyword evidence="3" id="KW-1185">Reference proteome</keyword>
<proteinExistence type="predicted"/>
<dbReference type="InterPro" id="IPR017259">
    <property type="entry name" value="UCP037672"/>
</dbReference>
<reference evidence="3" key="1">
    <citation type="journal article" date="2019" name="Int. J. Syst. Evol. Microbiol.">
        <title>The Global Catalogue of Microorganisms (GCM) 10K type strain sequencing project: providing services to taxonomists for standard genome sequencing and annotation.</title>
        <authorList>
            <consortium name="The Broad Institute Genomics Platform"/>
            <consortium name="The Broad Institute Genome Sequencing Center for Infectious Disease"/>
            <person name="Wu L."/>
            <person name="Ma J."/>
        </authorList>
    </citation>
    <scope>NUCLEOTIDE SEQUENCE [LARGE SCALE GENOMIC DNA]</scope>
    <source>
        <strain evidence="3">CGMCC 4.7177</strain>
    </source>
</reference>
<gene>
    <name evidence="2" type="ORF">ACFSFY_02970</name>
</gene>
<accession>A0ABW4SCM6</accession>
<evidence type="ECO:0000313" key="3">
    <source>
        <dbReference type="Proteomes" id="UP001597218"/>
    </source>
</evidence>
<comment type="caution">
    <text evidence="2">The sequence shown here is derived from an EMBL/GenBank/DDBJ whole genome shotgun (WGS) entry which is preliminary data.</text>
</comment>
<dbReference type="RefSeq" id="WP_381535682.1">
    <property type="nucleotide sequence ID" value="NZ_JBHUGI010000006.1"/>
</dbReference>
<protein>
    <submittedName>
        <fullName evidence="2">DUF3784 domain-containing protein</fullName>
    </submittedName>
</protein>
<name>A0ABW4SCM6_9BACL</name>
<keyword evidence="1" id="KW-0812">Transmembrane</keyword>